<feature type="region of interest" description="Disordered" evidence="1">
    <location>
        <begin position="75"/>
        <end position="104"/>
    </location>
</feature>
<feature type="region of interest" description="Disordered" evidence="1">
    <location>
        <begin position="538"/>
        <end position="574"/>
    </location>
</feature>
<name>A0A210QAA4_MIZYE</name>
<dbReference type="AlphaFoldDB" id="A0A210QAA4"/>
<evidence type="ECO:0000313" key="2">
    <source>
        <dbReference type="EMBL" id="OWF45671.1"/>
    </source>
</evidence>
<feature type="region of interest" description="Disordered" evidence="1">
    <location>
        <begin position="818"/>
        <end position="861"/>
    </location>
</feature>
<reference evidence="2 3" key="1">
    <citation type="journal article" date="2017" name="Nat. Ecol. Evol.">
        <title>Scallop genome provides insights into evolution of bilaterian karyotype and development.</title>
        <authorList>
            <person name="Wang S."/>
            <person name="Zhang J."/>
            <person name="Jiao W."/>
            <person name="Li J."/>
            <person name="Xun X."/>
            <person name="Sun Y."/>
            <person name="Guo X."/>
            <person name="Huan P."/>
            <person name="Dong B."/>
            <person name="Zhang L."/>
            <person name="Hu X."/>
            <person name="Sun X."/>
            <person name="Wang J."/>
            <person name="Zhao C."/>
            <person name="Wang Y."/>
            <person name="Wang D."/>
            <person name="Huang X."/>
            <person name="Wang R."/>
            <person name="Lv J."/>
            <person name="Li Y."/>
            <person name="Zhang Z."/>
            <person name="Liu B."/>
            <person name="Lu W."/>
            <person name="Hui Y."/>
            <person name="Liang J."/>
            <person name="Zhou Z."/>
            <person name="Hou R."/>
            <person name="Li X."/>
            <person name="Liu Y."/>
            <person name="Li H."/>
            <person name="Ning X."/>
            <person name="Lin Y."/>
            <person name="Zhao L."/>
            <person name="Xing Q."/>
            <person name="Dou J."/>
            <person name="Li Y."/>
            <person name="Mao J."/>
            <person name="Guo H."/>
            <person name="Dou H."/>
            <person name="Li T."/>
            <person name="Mu C."/>
            <person name="Jiang W."/>
            <person name="Fu Q."/>
            <person name="Fu X."/>
            <person name="Miao Y."/>
            <person name="Liu J."/>
            <person name="Yu Q."/>
            <person name="Li R."/>
            <person name="Liao H."/>
            <person name="Li X."/>
            <person name="Kong Y."/>
            <person name="Jiang Z."/>
            <person name="Chourrout D."/>
            <person name="Li R."/>
            <person name="Bao Z."/>
        </authorList>
    </citation>
    <scope>NUCLEOTIDE SEQUENCE [LARGE SCALE GENOMIC DNA]</scope>
    <source>
        <strain evidence="2 3">PY_sf001</strain>
    </source>
</reference>
<dbReference type="Proteomes" id="UP000242188">
    <property type="component" value="Unassembled WGS sequence"/>
</dbReference>
<feature type="compositionally biased region" description="Basic and acidic residues" evidence="1">
    <location>
        <begin position="791"/>
        <end position="802"/>
    </location>
</feature>
<evidence type="ECO:0000256" key="1">
    <source>
        <dbReference type="SAM" id="MobiDB-lite"/>
    </source>
</evidence>
<feature type="region of interest" description="Disordered" evidence="1">
    <location>
        <begin position="737"/>
        <end position="771"/>
    </location>
</feature>
<feature type="region of interest" description="Disordered" evidence="1">
    <location>
        <begin position="880"/>
        <end position="919"/>
    </location>
</feature>
<proteinExistence type="predicted"/>
<dbReference type="OrthoDB" id="6146461at2759"/>
<dbReference type="InterPro" id="IPR037059">
    <property type="entry name" value="RHD_DNA_bind_dom_sf"/>
</dbReference>
<gene>
    <name evidence="2" type="ORF">KP79_PYT10145</name>
</gene>
<evidence type="ECO:0000313" key="3">
    <source>
        <dbReference type="Proteomes" id="UP000242188"/>
    </source>
</evidence>
<feature type="compositionally biased region" description="Low complexity" evidence="1">
    <location>
        <begin position="75"/>
        <end position="98"/>
    </location>
</feature>
<dbReference type="GO" id="GO:0003700">
    <property type="term" value="F:DNA-binding transcription factor activity"/>
    <property type="evidence" value="ECO:0007669"/>
    <property type="project" value="InterPro"/>
</dbReference>
<dbReference type="InterPro" id="IPR013783">
    <property type="entry name" value="Ig-like_fold"/>
</dbReference>
<organism evidence="2 3">
    <name type="scientific">Mizuhopecten yessoensis</name>
    <name type="common">Japanese scallop</name>
    <name type="synonym">Patinopecten yessoensis</name>
    <dbReference type="NCBI Taxonomy" id="6573"/>
    <lineage>
        <taxon>Eukaryota</taxon>
        <taxon>Metazoa</taxon>
        <taxon>Spiralia</taxon>
        <taxon>Lophotrochozoa</taxon>
        <taxon>Mollusca</taxon>
        <taxon>Bivalvia</taxon>
        <taxon>Autobranchia</taxon>
        <taxon>Pteriomorphia</taxon>
        <taxon>Pectinida</taxon>
        <taxon>Pectinoidea</taxon>
        <taxon>Pectinidae</taxon>
        <taxon>Mizuhopecten</taxon>
    </lineage>
</organism>
<protein>
    <submittedName>
        <fullName evidence="2">Uncharacterized protein</fullName>
    </submittedName>
</protein>
<dbReference type="InterPro" id="IPR008967">
    <property type="entry name" value="p53-like_TF_DNA-bd_sf"/>
</dbReference>
<sequence length="919" mass="101111">MAMYFEIRHKLSKLQPVDNKYLSASMNFKDPVENEDTSVPSLNLEILPSDMMRLVDGPDADQLFHHIFGGGANDSNDSSHSSLMSQGSQGSLGRSQPSPFAPILSSIPQPVEAASNPTMEVSLINSIIRFRYDSELNNRRTGKEELLKIKFSGIEGNVTVFLHTVDTNNKKAHPYWLIGDKCSDGMFVATVPINKANNYECTCKATLKIPKRNEYQTSLQNRRRKALEMDFYNNDMKNDDYWTANKNMKECRDFRLYVEAHYQVSGQLYHMHCITPPLSNAKEGKCFMIHRIMPYVSPASGIQNSKDYIMIVLTTDSYVPKAVEVEFVDEEIGWSAKASKVNIIKNCIECEVPPYKDQNLIGAKEVLIKINDKQKAMTAAYSFMYKENEETHTAKKRKMAVNYCAPADLLQESGINLSSSTDQHRAVLKATRTQKPGNGGFMPSPRVSLMTTQTSTATTEQSISHFGVNAPVVELPQLIVKKEPTDTYEGTCVYQRSSNAMFTAGEEVTNLLTRGQDPNLQSINAADPTSLTSVSLLLPSGSDGSDREVSMETGFNRPAPSAAATTGSVGGSSYSQVDQMNIQKILQDLKAGSPGQRTDQQEVSEPQNTDENLIAELLHNYQQNAIRGSDGQDNSQLNFPDNVTQVLNQPMYPISSSLGGRNSTQAPTHTGFPVRQTFNPALQRTTQDIQNMLSARPQYLGYEGFDATEAGDLETDGCLQAPDAVRLVWEHTKGSHAELGDFSETEVDSEPEFHNKLSSDTEGEDPAEPEVTRAEAVLVKQTHTTPYVEISGKHNKTESTAEKQDTCNTCINNMSDSSANVDKASEEGGQTAAVQADTSDLETDSCSGELDNETVGSNQIDPGVCARVGEVDGEACCESRSPRLIGDVEQKVPTIPHNDNTNKPTPQEDVSDSLKRLAL</sequence>
<comment type="caution">
    <text evidence="2">The sequence shown here is derived from an EMBL/GenBank/DDBJ whole genome shotgun (WGS) entry which is preliminary data.</text>
</comment>
<dbReference type="Gene3D" id="2.60.40.10">
    <property type="entry name" value="Immunoglobulins"/>
    <property type="match status" value="1"/>
</dbReference>
<feature type="region of interest" description="Disordered" evidence="1">
    <location>
        <begin position="783"/>
        <end position="802"/>
    </location>
</feature>
<accession>A0A210QAA4</accession>
<dbReference type="Gene3D" id="2.60.40.340">
    <property type="entry name" value="Rel homology domain (RHD), DNA-binding domain"/>
    <property type="match status" value="1"/>
</dbReference>
<dbReference type="EMBL" id="NEDP02004421">
    <property type="protein sequence ID" value="OWF45671.1"/>
    <property type="molecule type" value="Genomic_DNA"/>
</dbReference>
<dbReference type="SUPFAM" id="SSF49417">
    <property type="entry name" value="p53-like transcription factors"/>
    <property type="match status" value="1"/>
</dbReference>
<dbReference type="GO" id="GO:0003677">
    <property type="term" value="F:DNA binding"/>
    <property type="evidence" value="ECO:0007669"/>
    <property type="project" value="InterPro"/>
</dbReference>
<feature type="compositionally biased region" description="Polar residues" evidence="1">
    <location>
        <begin position="563"/>
        <end position="574"/>
    </location>
</feature>
<feature type="compositionally biased region" description="Acidic residues" evidence="1">
    <location>
        <begin position="741"/>
        <end position="750"/>
    </location>
</feature>
<keyword evidence="3" id="KW-1185">Reference proteome</keyword>